<dbReference type="RefSeq" id="WP_126564766.1">
    <property type="nucleotide sequence ID" value="NZ_BMCY01000003.1"/>
</dbReference>
<feature type="signal peptide" evidence="2">
    <location>
        <begin position="1"/>
        <end position="18"/>
    </location>
</feature>
<evidence type="ECO:0000313" key="3">
    <source>
        <dbReference type="EMBL" id="TGN26931.1"/>
    </source>
</evidence>
<reference evidence="3 4" key="1">
    <citation type="submission" date="2019-04" db="EMBL/GenBank/DDBJ databases">
        <title>Genomic characterization of Staphylococcus petrasii strains.</title>
        <authorList>
            <person name="Vrbovska V."/>
            <person name="Kovarovic V."/>
            <person name="Maslanova I."/>
            <person name="Indrakova A."/>
            <person name="Petras P."/>
            <person name="Sedo O."/>
            <person name="Svec P."/>
            <person name="Fisarova L."/>
            <person name="Sedlacek I."/>
            <person name="Doskar J."/>
            <person name="Pantucek R."/>
        </authorList>
    </citation>
    <scope>NUCLEOTIDE SEQUENCE [LARGE SCALE GENOMIC DNA]</scope>
    <source>
        <strain evidence="3 4">CCM 8529</strain>
    </source>
</reference>
<keyword evidence="2" id="KW-0732">Signal</keyword>
<feature type="chain" id="PRO_5039420890" description="Lipoprotein" evidence="2">
    <location>
        <begin position="19"/>
        <end position="304"/>
    </location>
</feature>
<gene>
    <name evidence="3" type="ORF">E2558_08110</name>
</gene>
<feature type="compositionally biased region" description="Basic and acidic residues" evidence="1">
    <location>
        <begin position="43"/>
        <end position="58"/>
    </location>
</feature>
<evidence type="ECO:0008006" key="5">
    <source>
        <dbReference type="Google" id="ProtNLM"/>
    </source>
</evidence>
<feature type="region of interest" description="Disordered" evidence="1">
    <location>
        <begin position="25"/>
        <end position="78"/>
    </location>
</feature>
<dbReference type="AlphaFoldDB" id="A0A4Z1C3M9"/>
<keyword evidence="4" id="KW-1185">Reference proteome</keyword>
<comment type="caution">
    <text evidence="3">The sequence shown here is derived from an EMBL/GenBank/DDBJ whole genome shotgun (WGS) entry which is preliminary data.</text>
</comment>
<proteinExistence type="predicted"/>
<evidence type="ECO:0000256" key="1">
    <source>
        <dbReference type="SAM" id="MobiDB-lite"/>
    </source>
</evidence>
<name>A0A4Z1C3M9_9STAP</name>
<dbReference type="EMBL" id="SRPJ01000003">
    <property type="protein sequence ID" value="TGN26931.1"/>
    <property type="molecule type" value="Genomic_DNA"/>
</dbReference>
<dbReference type="Proteomes" id="UP000297459">
    <property type="component" value="Unassembled WGS sequence"/>
</dbReference>
<evidence type="ECO:0000313" key="4">
    <source>
        <dbReference type="Proteomes" id="UP000297459"/>
    </source>
</evidence>
<feature type="compositionally biased region" description="Low complexity" evidence="1">
    <location>
        <begin position="59"/>
        <end position="78"/>
    </location>
</feature>
<sequence>MKKNYLMVGALTGTLLLAGCSLTINGPGKSTEDSNKTSQSDNKSSDNSKSEESKKADNNSKSNENSNQESKNNNTDNEVQNLSQAEKLALALEDGAISEYAITADELRNHSYTTKSFDGDRQHHIDTYYMEHSGAGIEGAPSDMKFYNARPAKGNFVTLVGIGNDKILIAGTQSPGNYQSFVNSQAGNELDIHDLYEKYGNNSDYKEVANQISFSQAPQTSNPEDDATDESSSEKVTRENVIDKVEDYEGHKLDTSTYTYKEPEQNSDGDWGFSFVDKNGDLAGSYIVTADGDVTKYDENGDPE</sequence>
<protein>
    <recommendedName>
        <fullName evidence="5">Lipoprotein</fullName>
    </recommendedName>
</protein>
<feature type="region of interest" description="Disordered" evidence="1">
    <location>
        <begin position="215"/>
        <end position="273"/>
    </location>
</feature>
<evidence type="ECO:0000256" key="2">
    <source>
        <dbReference type="SAM" id="SignalP"/>
    </source>
</evidence>
<organism evidence="3 4">
    <name type="scientific">Staphylococcus pragensis</name>
    <dbReference type="NCBI Taxonomy" id="1611836"/>
    <lineage>
        <taxon>Bacteria</taxon>
        <taxon>Bacillati</taxon>
        <taxon>Bacillota</taxon>
        <taxon>Bacilli</taxon>
        <taxon>Bacillales</taxon>
        <taxon>Staphylococcaceae</taxon>
        <taxon>Staphylococcus</taxon>
    </lineage>
</organism>
<dbReference type="PROSITE" id="PS51257">
    <property type="entry name" value="PROKAR_LIPOPROTEIN"/>
    <property type="match status" value="1"/>
</dbReference>
<feature type="compositionally biased region" description="Basic and acidic residues" evidence="1">
    <location>
        <begin position="232"/>
        <end position="254"/>
    </location>
</feature>
<accession>A0A4Z1C3M9</accession>